<evidence type="ECO:0000313" key="6">
    <source>
        <dbReference type="Proteomes" id="UP000063919"/>
    </source>
</evidence>
<sequence>MSLDIIKNNYLEKIKNILNECDFLLYELNVVNDFDSKVLQILVENRDISKKNIDFDLLIKANESISNMLDDIDDLEDSYILEVASAGAERKVKSFEILKYNIGSFFYITLKKPIEIFTEFSATLTEIKDDELIFNFFIKGRPKKVKLKWDDIEFIRFAVKF</sequence>
<comment type="similarity">
    <text evidence="3">Belongs to the RimP family.</text>
</comment>
<evidence type="ECO:0000256" key="1">
    <source>
        <dbReference type="ARBA" id="ARBA00022490"/>
    </source>
</evidence>
<dbReference type="HAMAP" id="MF_01077">
    <property type="entry name" value="RimP"/>
    <property type="match status" value="1"/>
</dbReference>
<dbReference type="PATRIC" id="fig|362837.3.peg.753"/>
<keyword evidence="1 3" id="KW-0963">Cytoplasm</keyword>
<evidence type="ECO:0000256" key="2">
    <source>
        <dbReference type="ARBA" id="ARBA00022517"/>
    </source>
</evidence>
<comment type="function">
    <text evidence="3">Required for maturation of 30S ribosomal subunits.</text>
</comment>
<gene>
    <name evidence="3 5" type="primary">rimP</name>
    <name evidence="5" type="ORF">SCANT_v1c07370</name>
</gene>
<dbReference type="Gene3D" id="3.30.300.70">
    <property type="entry name" value="RimP-like superfamily, N-terminal"/>
    <property type="match status" value="1"/>
</dbReference>
<dbReference type="AlphaFoldDB" id="A0A0M5KCH5"/>
<evidence type="ECO:0000313" key="5">
    <source>
        <dbReference type="EMBL" id="ALD66643.1"/>
    </source>
</evidence>
<dbReference type="Pfam" id="PF02576">
    <property type="entry name" value="RimP_N"/>
    <property type="match status" value="1"/>
</dbReference>
<evidence type="ECO:0000256" key="3">
    <source>
        <dbReference type="HAMAP-Rule" id="MF_01077"/>
    </source>
</evidence>
<dbReference type="GO" id="GO:0005829">
    <property type="term" value="C:cytosol"/>
    <property type="evidence" value="ECO:0007669"/>
    <property type="project" value="TreeGrafter"/>
</dbReference>
<name>A0A0M5KCH5_9MOLU</name>
<keyword evidence="6" id="KW-1185">Reference proteome</keyword>
<dbReference type="STRING" id="362837.SCANT_v1c07370"/>
<accession>A0A0M5KCH5</accession>
<dbReference type="Gene3D" id="2.30.30.180">
    <property type="entry name" value="Ribosome maturation factor RimP, C-terminal domain"/>
    <property type="match status" value="1"/>
</dbReference>
<dbReference type="OrthoDB" id="398614at2"/>
<dbReference type="InterPro" id="IPR003728">
    <property type="entry name" value="Ribosome_maturation_RimP"/>
</dbReference>
<dbReference type="Proteomes" id="UP000063919">
    <property type="component" value="Chromosome"/>
</dbReference>
<dbReference type="PANTHER" id="PTHR33867:SF1">
    <property type="entry name" value="RIBOSOME MATURATION FACTOR RIMP"/>
    <property type="match status" value="1"/>
</dbReference>
<dbReference type="SUPFAM" id="SSF74942">
    <property type="entry name" value="YhbC-like, C-terminal domain"/>
    <property type="match status" value="1"/>
</dbReference>
<feature type="domain" description="Ribosome maturation factor RimP N-terminal" evidence="4">
    <location>
        <begin position="14"/>
        <end position="89"/>
    </location>
</feature>
<proteinExistence type="inferred from homology"/>
<dbReference type="RefSeq" id="WP_053946396.1">
    <property type="nucleotide sequence ID" value="NZ_CP012622.1"/>
</dbReference>
<dbReference type="EMBL" id="CP012622">
    <property type="protein sequence ID" value="ALD66643.1"/>
    <property type="molecule type" value="Genomic_DNA"/>
</dbReference>
<dbReference type="GO" id="GO:0006412">
    <property type="term" value="P:translation"/>
    <property type="evidence" value="ECO:0007669"/>
    <property type="project" value="TreeGrafter"/>
</dbReference>
<dbReference type="InterPro" id="IPR036847">
    <property type="entry name" value="RimP_C_sf"/>
</dbReference>
<protein>
    <recommendedName>
        <fullName evidence="3">Ribosome maturation factor RimP</fullName>
    </recommendedName>
</protein>
<reference evidence="5 6" key="1">
    <citation type="journal article" date="2015" name="Genome Announc.">
        <title>Complete Genome Sequence of Spiroplasma cantharicola CC-1T (DSM 21588), a Bacterium Isolated from Soldier Beetle (Cantharis carolinus).</title>
        <authorList>
            <person name="Lo W.S."/>
            <person name="Liu P.Y."/>
            <person name="Kuo C.H."/>
        </authorList>
    </citation>
    <scope>NUCLEOTIDE SEQUENCE [LARGE SCALE GENOMIC DNA]</scope>
    <source>
        <strain evidence="5 6">CC-1</strain>
    </source>
</reference>
<keyword evidence="2 3" id="KW-0690">Ribosome biogenesis</keyword>
<comment type="subcellular location">
    <subcellularLocation>
        <location evidence="3">Cytoplasm</location>
    </subcellularLocation>
</comment>
<organism evidence="5 6">
    <name type="scientific">Spiroplasma cantharicola</name>
    <dbReference type="NCBI Taxonomy" id="362837"/>
    <lineage>
        <taxon>Bacteria</taxon>
        <taxon>Bacillati</taxon>
        <taxon>Mycoplasmatota</taxon>
        <taxon>Mollicutes</taxon>
        <taxon>Entomoplasmatales</taxon>
        <taxon>Spiroplasmataceae</taxon>
        <taxon>Spiroplasma</taxon>
    </lineage>
</organism>
<evidence type="ECO:0000259" key="4">
    <source>
        <dbReference type="Pfam" id="PF02576"/>
    </source>
</evidence>
<dbReference type="SUPFAM" id="SSF75420">
    <property type="entry name" value="YhbC-like, N-terminal domain"/>
    <property type="match status" value="1"/>
</dbReference>
<dbReference type="PANTHER" id="PTHR33867">
    <property type="entry name" value="RIBOSOME MATURATION FACTOR RIMP"/>
    <property type="match status" value="1"/>
</dbReference>
<dbReference type="GO" id="GO:0000028">
    <property type="term" value="P:ribosomal small subunit assembly"/>
    <property type="evidence" value="ECO:0007669"/>
    <property type="project" value="TreeGrafter"/>
</dbReference>
<dbReference type="InterPro" id="IPR035956">
    <property type="entry name" value="RimP_N_sf"/>
</dbReference>
<dbReference type="KEGG" id="scj:SCANT_v1c07370"/>
<dbReference type="InterPro" id="IPR028989">
    <property type="entry name" value="RimP_N"/>
</dbReference>